<proteinExistence type="predicted"/>
<feature type="compositionally biased region" description="Polar residues" evidence="1">
    <location>
        <begin position="449"/>
        <end position="461"/>
    </location>
</feature>
<reference evidence="2 3" key="1">
    <citation type="submission" date="2024-06" db="EMBL/GenBank/DDBJ databases">
        <authorList>
            <person name="Kraege A."/>
            <person name="Thomma B."/>
        </authorList>
    </citation>
    <scope>NUCLEOTIDE SEQUENCE [LARGE SCALE GENOMIC DNA]</scope>
</reference>
<organism evidence="2 3">
    <name type="scientific">Coccomyxa viridis</name>
    <dbReference type="NCBI Taxonomy" id="1274662"/>
    <lineage>
        <taxon>Eukaryota</taxon>
        <taxon>Viridiplantae</taxon>
        <taxon>Chlorophyta</taxon>
        <taxon>core chlorophytes</taxon>
        <taxon>Trebouxiophyceae</taxon>
        <taxon>Trebouxiophyceae incertae sedis</taxon>
        <taxon>Coccomyxaceae</taxon>
        <taxon>Coccomyxa</taxon>
    </lineage>
</organism>
<feature type="compositionally biased region" description="Polar residues" evidence="1">
    <location>
        <begin position="417"/>
        <end position="427"/>
    </location>
</feature>
<feature type="region of interest" description="Disordered" evidence="1">
    <location>
        <begin position="367"/>
        <end position="526"/>
    </location>
</feature>
<evidence type="ECO:0000313" key="3">
    <source>
        <dbReference type="Proteomes" id="UP001497392"/>
    </source>
</evidence>
<dbReference type="EMBL" id="CAXHTA020000001">
    <property type="protein sequence ID" value="CAL5218821.1"/>
    <property type="molecule type" value="Genomic_DNA"/>
</dbReference>
<feature type="region of interest" description="Disordered" evidence="1">
    <location>
        <begin position="246"/>
        <end position="320"/>
    </location>
</feature>
<sequence>MLYSSRPLIIAAGGDGSSSEYELAAVYYQILNRRAADSAAYITVDVTVTAKADQPWLWGLQSAVEAIFIAQAKDDILAFLEYCLRLFKELHRTMQLPSQQKLRASRSRPSATPRGAIPGGAPDRRSSPPTPRASKHVSSGPTLTAALPQHWGAEAATMKAVREERAVSAGFEAARVSDTWQTPGPSMSQGALTPRYAKPEARSRRAPKTARPANGVPPSRVLYERPSSPSAVEWEIPPVSAFAVGPAATGRSPASTPLRDLIPDPEHTPDTSDSTGPSSGEAHHEVWEANDQQMPQQPHRTPRRPQRAERVAQKPPEQGRYYIIMPADAAATHEPPRVLEEICTEGDEAGGRRFLALREVAPHTAREYVSVHQSQRQAPPTAQRRTSNGQMRRQQRETRAAIPAKRVTFPEAPHTPFQGSPRQSHLPSSPEEEQHAQVQQRQRSGKLRGSQTARGESSHAVSESRKEMAVTKQSVQDTLRRVSAEMAQSEAQRSTAQKSHSAQSERKTAKMRNWFMQLFKGDSKGS</sequence>
<dbReference type="Proteomes" id="UP001497392">
    <property type="component" value="Unassembled WGS sequence"/>
</dbReference>
<evidence type="ECO:0000313" key="2">
    <source>
        <dbReference type="EMBL" id="CAL5218821.1"/>
    </source>
</evidence>
<evidence type="ECO:0000256" key="1">
    <source>
        <dbReference type="SAM" id="MobiDB-lite"/>
    </source>
</evidence>
<feature type="compositionally biased region" description="Low complexity" evidence="1">
    <location>
        <begin position="271"/>
        <end position="280"/>
    </location>
</feature>
<name>A0ABP1FG50_9CHLO</name>
<feature type="compositionally biased region" description="Basic and acidic residues" evidence="1">
    <location>
        <begin position="261"/>
        <end position="270"/>
    </location>
</feature>
<gene>
    <name evidence="2" type="primary">g551</name>
    <name evidence="2" type="ORF">VP750_LOCUS480</name>
</gene>
<feature type="compositionally biased region" description="Polar residues" evidence="1">
    <location>
        <begin position="371"/>
        <end position="392"/>
    </location>
</feature>
<feature type="region of interest" description="Disordered" evidence="1">
    <location>
        <begin position="177"/>
        <end position="224"/>
    </location>
</feature>
<protein>
    <submittedName>
        <fullName evidence="2">G551 protein</fullName>
    </submittedName>
</protein>
<feature type="compositionally biased region" description="Polar residues" evidence="1">
    <location>
        <begin position="178"/>
        <end position="191"/>
    </location>
</feature>
<feature type="region of interest" description="Disordered" evidence="1">
    <location>
        <begin position="97"/>
        <end position="143"/>
    </location>
</feature>
<comment type="caution">
    <text evidence="2">The sequence shown here is derived from an EMBL/GenBank/DDBJ whole genome shotgun (WGS) entry which is preliminary data.</text>
</comment>
<accession>A0ABP1FG50</accession>
<feature type="compositionally biased region" description="Polar residues" evidence="1">
    <location>
        <begin position="489"/>
        <end position="502"/>
    </location>
</feature>
<keyword evidence="3" id="KW-1185">Reference proteome</keyword>